<dbReference type="EMBL" id="JAGDFM010000580">
    <property type="protein sequence ID" value="KAG7377077.1"/>
    <property type="molecule type" value="Genomic_DNA"/>
</dbReference>
<reference evidence="2" key="1">
    <citation type="submission" date="2021-02" db="EMBL/GenBank/DDBJ databases">
        <authorList>
            <person name="Palmer J.M."/>
        </authorList>
    </citation>
    <scope>NUCLEOTIDE SEQUENCE</scope>
    <source>
        <strain evidence="2">SCRP734</strain>
    </source>
</reference>
<evidence type="ECO:0000313" key="2">
    <source>
        <dbReference type="EMBL" id="KAG7377077.1"/>
    </source>
</evidence>
<gene>
    <name evidence="2" type="ORF">PHYPSEUDO_012220</name>
</gene>
<comment type="caution">
    <text evidence="2">The sequence shown here is derived from an EMBL/GenBank/DDBJ whole genome shotgun (WGS) entry which is preliminary data.</text>
</comment>
<accession>A0A8T1V719</accession>
<dbReference type="AlphaFoldDB" id="A0A8T1V719"/>
<proteinExistence type="predicted"/>
<sequence length="192" mass="20868">MTEAVGSALQSHNTLPPARRAPRFGDVEDKGRGLALKVDAMLLVPILIGAENSLLIMAAGHRSSSRTLPMPLVLRCKYGGSTGGLYFKPSVHMRSRQDILEKSRVALSCKWIPPSSHAMASGRKQSVSGCVSVSVEVARSRKLALLLHWTCKTLVEARLRWPIATTRLVLRLLFALPEEGCRATFISGTSHA</sequence>
<protein>
    <submittedName>
        <fullName evidence="2">Uncharacterized protein</fullName>
    </submittedName>
</protein>
<organism evidence="2 3">
    <name type="scientific">Phytophthora pseudosyringae</name>
    <dbReference type="NCBI Taxonomy" id="221518"/>
    <lineage>
        <taxon>Eukaryota</taxon>
        <taxon>Sar</taxon>
        <taxon>Stramenopiles</taxon>
        <taxon>Oomycota</taxon>
        <taxon>Peronosporomycetes</taxon>
        <taxon>Peronosporales</taxon>
        <taxon>Peronosporaceae</taxon>
        <taxon>Phytophthora</taxon>
    </lineage>
</organism>
<keyword evidence="3" id="KW-1185">Reference proteome</keyword>
<name>A0A8T1V719_9STRA</name>
<dbReference type="Proteomes" id="UP000694044">
    <property type="component" value="Unassembled WGS sequence"/>
</dbReference>
<evidence type="ECO:0000313" key="3">
    <source>
        <dbReference type="Proteomes" id="UP000694044"/>
    </source>
</evidence>
<evidence type="ECO:0000256" key="1">
    <source>
        <dbReference type="SAM" id="MobiDB-lite"/>
    </source>
</evidence>
<feature type="region of interest" description="Disordered" evidence="1">
    <location>
        <begin position="1"/>
        <end position="26"/>
    </location>
</feature>